<accession>A0ABW1WG79</accession>
<name>A0ABW1WG79_9BACL</name>
<feature type="coiled-coil region" evidence="1">
    <location>
        <begin position="16"/>
        <end position="73"/>
    </location>
</feature>
<keyword evidence="3" id="KW-1185">Reference proteome</keyword>
<dbReference type="Proteomes" id="UP001596267">
    <property type="component" value="Unassembled WGS sequence"/>
</dbReference>
<evidence type="ECO:0008006" key="4">
    <source>
        <dbReference type="Google" id="ProtNLM"/>
    </source>
</evidence>
<reference evidence="3" key="1">
    <citation type="journal article" date="2019" name="Int. J. Syst. Evol. Microbiol.">
        <title>The Global Catalogue of Microorganisms (GCM) 10K type strain sequencing project: providing services to taxonomists for standard genome sequencing and annotation.</title>
        <authorList>
            <consortium name="The Broad Institute Genomics Platform"/>
            <consortium name="The Broad Institute Genome Sequencing Center for Infectious Disease"/>
            <person name="Wu L."/>
            <person name="Ma J."/>
        </authorList>
    </citation>
    <scope>NUCLEOTIDE SEQUENCE [LARGE SCALE GENOMIC DNA]</scope>
    <source>
        <strain evidence="3">CCUG 42001</strain>
    </source>
</reference>
<evidence type="ECO:0000313" key="3">
    <source>
        <dbReference type="Proteomes" id="UP001596267"/>
    </source>
</evidence>
<sequence>MQISPFRTIITTGQAMKNTYNQLAALQQEKKAQEFQADQVQLRSSSQENRASLVHIEDKISGLNRQIQQIQSSGSAGISDSLTISKTAYSLQRKN</sequence>
<gene>
    <name evidence="2" type="ORF">ACFP7A_08270</name>
</gene>
<keyword evidence="1" id="KW-0175">Coiled coil</keyword>
<protein>
    <recommendedName>
        <fullName evidence="4">DUF5082 domain-containing protein</fullName>
    </recommendedName>
</protein>
<organism evidence="2 3">
    <name type="scientific">Sporolactobacillus kofuensis</name>
    <dbReference type="NCBI Taxonomy" id="269672"/>
    <lineage>
        <taxon>Bacteria</taxon>
        <taxon>Bacillati</taxon>
        <taxon>Bacillota</taxon>
        <taxon>Bacilli</taxon>
        <taxon>Bacillales</taxon>
        <taxon>Sporolactobacillaceae</taxon>
        <taxon>Sporolactobacillus</taxon>
    </lineage>
</organism>
<dbReference type="RefSeq" id="WP_253077031.1">
    <property type="nucleotide sequence ID" value="NZ_JAMXWN010000014.1"/>
</dbReference>
<dbReference type="EMBL" id="JBHSTQ010000007">
    <property type="protein sequence ID" value="MFC6386594.1"/>
    <property type="molecule type" value="Genomic_DNA"/>
</dbReference>
<evidence type="ECO:0000256" key="1">
    <source>
        <dbReference type="SAM" id="Coils"/>
    </source>
</evidence>
<comment type="caution">
    <text evidence="2">The sequence shown here is derived from an EMBL/GenBank/DDBJ whole genome shotgun (WGS) entry which is preliminary data.</text>
</comment>
<proteinExistence type="predicted"/>
<evidence type="ECO:0000313" key="2">
    <source>
        <dbReference type="EMBL" id="MFC6386594.1"/>
    </source>
</evidence>